<reference evidence="1 2" key="1">
    <citation type="journal article" date="2018" name="New Phytol.">
        <title>Comparative genomics and transcriptomics depict ericoid mycorrhizal fungi as versatile saprotrophs and plant mutualists.</title>
        <authorList>
            <person name="Martino E."/>
            <person name="Morin E."/>
            <person name="Grelet G.A."/>
            <person name="Kuo A."/>
            <person name="Kohler A."/>
            <person name="Daghino S."/>
            <person name="Barry K.W."/>
            <person name="Cichocki N."/>
            <person name="Clum A."/>
            <person name="Dockter R.B."/>
            <person name="Hainaut M."/>
            <person name="Kuo R.C."/>
            <person name="LaButti K."/>
            <person name="Lindahl B.D."/>
            <person name="Lindquist E.A."/>
            <person name="Lipzen A."/>
            <person name="Khouja H.R."/>
            <person name="Magnuson J."/>
            <person name="Murat C."/>
            <person name="Ohm R.A."/>
            <person name="Singer S.W."/>
            <person name="Spatafora J.W."/>
            <person name="Wang M."/>
            <person name="Veneault-Fourrey C."/>
            <person name="Henrissat B."/>
            <person name="Grigoriev I.V."/>
            <person name="Martin F.M."/>
            <person name="Perotto S."/>
        </authorList>
    </citation>
    <scope>NUCLEOTIDE SEQUENCE [LARGE SCALE GENOMIC DNA]</scope>
    <source>
        <strain evidence="1 2">ATCC 22711</strain>
    </source>
</reference>
<keyword evidence="2" id="KW-1185">Reference proteome</keyword>
<name>A0A2T3B7K9_AMORE</name>
<dbReference type="OrthoDB" id="5351126at2759"/>
<dbReference type="Proteomes" id="UP000241818">
    <property type="component" value="Unassembled WGS sequence"/>
</dbReference>
<accession>A0A2T3B7K9</accession>
<organism evidence="1 2">
    <name type="scientific">Amorphotheca resinae ATCC 22711</name>
    <dbReference type="NCBI Taxonomy" id="857342"/>
    <lineage>
        <taxon>Eukaryota</taxon>
        <taxon>Fungi</taxon>
        <taxon>Dikarya</taxon>
        <taxon>Ascomycota</taxon>
        <taxon>Pezizomycotina</taxon>
        <taxon>Leotiomycetes</taxon>
        <taxon>Helotiales</taxon>
        <taxon>Amorphothecaceae</taxon>
        <taxon>Amorphotheca</taxon>
    </lineage>
</organism>
<gene>
    <name evidence="1" type="ORF">M430DRAFT_48475</name>
</gene>
<sequence>MYFQPFFASTYRYAQFARTVSHKEHYAEMVRVLDLSYFGAGAGEHWGLEPQAGWREFKCRYHNTSYVGGRKYARAQVSSHPAPSPLLKGFRRMRDIPVGGICHVLGACKRIRKINISRLQLASDFLLRPPEYPNSQPHSQIFVSDIPPSWTWQYSEAIPLYADEIISYILKLPYLESVTARNCLWLTTSRVGRLMREAGESLRSVDFRESGMQKDVRWAIRGGREEVLRIVEEVVRNTGDLTMMI</sequence>
<dbReference type="AlphaFoldDB" id="A0A2T3B7K9"/>
<dbReference type="RefSeq" id="XP_024722891.1">
    <property type="nucleotide sequence ID" value="XM_024868001.1"/>
</dbReference>
<dbReference type="InParanoid" id="A0A2T3B7K9"/>
<dbReference type="GeneID" id="36576082"/>
<proteinExistence type="predicted"/>
<evidence type="ECO:0000313" key="1">
    <source>
        <dbReference type="EMBL" id="PSS22845.1"/>
    </source>
</evidence>
<dbReference type="EMBL" id="KZ679008">
    <property type="protein sequence ID" value="PSS22845.1"/>
    <property type="molecule type" value="Genomic_DNA"/>
</dbReference>
<evidence type="ECO:0000313" key="2">
    <source>
        <dbReference type="Proteomes" id="UP000241818"/>
    </source>
</evidence>
<protein>
    <submittedName>
        <fullName evidence="1">Uncharacterized protein</fullName>
    </submittedName>
</protein>